<keyword evidence="2" id="KW-0732">Signal</keyword>
<feature type="region of interest" description="Disordered" evidence="1">
    <location>
        <begin position="321"/>
        <end position="345"/>
    </location>
</feature>
<organism evidence="3 4">
    <name type="scientific">Aureococcus anophagefferens</name>
    <name type="common">Harmful bloom alga</name>
    <dbReference type="NCBI Taxonomy" id="44056"/>
    <lineage>
        <taxon>Eukaryota</taxon>
        <taxon>Sar</taxon>
        <taxon>Stramenopiles</taxon>
        <taxon>Ochrophyta</taxon>
        <taxon>Pelagophyceae</taxon>
        <taxon>Pelagomonadales</taxon>
        <taxon>Pelagomonadaceae</taxon>
        <taxon>Aureococcus</taxon>
    </lineage>
</organism>
<sequence length="367" mass="40961">MALRFAALLLLLGARAQQPFLAQQTQPFLVVATQRTGSKWVMQSLRQQTCDVAAFDEIYLSRGWCLDGPAKKAAGWKSDRTPCHRDLGLELNSLEALFDDAVAPDPRLFATDHARKWAAVYNRTRDTRQNFAYGFKWMVNQGMDELWGPLLATARARRLRVVFLYRRDLLRMLVSIAHNKRQFDAHPKDEAGLASIRSAKIPLPQGRALLSHLDELASHFEAMDFYRGQAAALGVETLKVVYEDVVDDAAHWFHKAWKFLTRGLDRSASTCDAKAPATGNDTMLIHKDAPRAYVSNWPSVRATLSRSPKYAYLVADGVEPTPRAASPAPTRQRRRAAAAAAGGSEGVLRPRPAGAVRRVAITCIWWL</sequence>
<evidence type="ECO:0000256" key="2">
    <source>
        <dbReference type="SAM" id="SignalP"/>
    </source>
</evidence>
<dbReference type="PANTHER" id="PTHR32175:SF26">
    <property type="entry name" value="PROTEIN, PUTATIVE, EXPRESSED-RELATED"/>
    <property type="match status" value="1"/>
</dbReference>
<proteinExistence type="predicted"/>
<reference evidence="3 4" key="1">
    <citation type="submission" date="2024-03" db="EMBL/GenBank/DDBJ databases">
        <title>Aureococcus anophagefferens CCMP1851 and Kratosvirus quantuckense: Draft genome of a second virus-susceptible host strain in the model system.</title>
        <authorList>
            <person name="Chase E."/>
            <person name="Truchon A.R."/>
            <person name="Schepens W."/>
            <person name="Wilhelm S.W."/>
        </authorList>
    </citation>
    <scope>NUCLEOTIDE SEQUENCE [LARGE SCALE GENOMIC DNA]</scope>
    <source>
        <strain evidence="3 4">CCMP1851</strain>
    </source>
</reference>
<accession>A0ABR1G2D5</accession>
<evidence type="ECO:0000313" key="4">
    <source>
        <dbReference type="Proteomes" id="UP001363151"/>
    </source>
</evidence>
<feature type="chain" id="PRO_5045908519" description="Sulfotransferase domain-containing protein" evidence="2">
    <location>
        <begin position="17"/>
        <end position="367"/>
    </location>
</feature>
<dbReference type="InterPro" id="IPR027417">
    <property type="entry name" value="P-loop_NTPase"/>
</dbReference>
<dbReference type="PANTHER" id="PTHR32175">
    <property type="entry name" value="PROTEIN, PUTATIVE, EXPRESSED-RELATED"/>
    <property type="match status" value="1"/>
</dbReference>
<comment type="caution">
    <text evidence="3">The sequence shown here is derived from an EMBL/GenBank/DDBJ whole genome shotgun (WGS) entry which is preliminary data.</text>
</comment>
<feature type="compositionally biased region" description="Low complexity" evidence="1">
    <location>
        <begin position="321"/>
        <end position="330"/>
    </location>
</feature>
<gene>
    <name evidence="3" type="ORF">SO694_00016133</name>
</gene>
<keyword evidence="4" id="KW-1185">Reference proteome</keyword>
<dbReference type="Proteomes" id="UP001363151">
    <property type="component" value="Unassembled WGS sequence"/>
</dbReference>
<feature type="signal peptide" evidence="2">
    <location>
        <begin position="1"/>
        <end position="16"/>
    </location>
</feature>
<dbReference type="Gene3D" id="3.40.50.300">
    <property type="entry name" value="P-loop containing nucleotide triphosphate hydrolases"/>
    <property type="match status" value="1"/>
</dbReference>
<dbReference type="EMBL" id="JBBJCI010000141">
    <property type="protein sequence ID" value="KAK7242626.1"/>
    <property type="molecule type" value="Genomic_DNA"/>
</dbReference>
<evidence type="ECO:0000256" key="1">
    <source>
        <dbReference type="SAM" id="MobiDB-lite"/>
    </source>
</evidence>
<name>A0ABR1G2D5_AURAN</name>
<dbReference type="InterPro" id="IPR052796">
    <property type="entry name" value="Nod_factor_sulfotransferase"/>
</dbReference>
<protein>
    <recommendedName>
        <fullName evidence="5">Sulfotransferase domain-containing protein</fullName>
    </recommendedName>
</protein>
<evidence type="ECO:0000313" key="3">
    <source>
        <dbReference type="EMBL" id="KAK7242626.1"/>
    </source>
</evidence>
<evidence type="ECO:0008006" key="5">
    <source>
        <dbReference type="Google" id="ProtNLM"/>
    </source>
</evidence>
<dbReference type="SUPFAM" id="SSF52540">
    <property type="entry name" value="P-loop containing nucleoside triphosphate hydrolases"/>
    <property type="match status" value="1"/>
</dbReference>